<dbReference type="InterPro" id="IPR012338">
    <property type="entry name" value="Beta-lactam/transpept-like"/>
</dbReference>
<evidence type="ECO:0000313" key="2">
    <source>
        <dbReference type="EMBL" id="RHK48314.1"/>
    </source>
</evidence>
<dbReference type="AlphaFoldDB" id="A0AA92V5B9"/>
<dbReference type="GO" id="GO:0016787">
    <property type="term" value="F:hydrolase activity"/>
    <property type="evidence" value="ECO:0007669"/>
    <property type="project" value="UniProtKB-KW"/>
</dbReference>
<dbReference type="Proteomes" id="UP000284562">
    <property type="component" value="Unassembled WGS sequence"/>
</dbReference>
<dbReference type="InterPro" id="IPR001466">
    <property type="entry name" value="Beta-lactam-related"/>
</dbReference>
<comment type="caution">
    <text evidence="2">The sequence shown here is derived from an EMBL/GenBank/DDBJ whole genome shotgun (WGS) entry which is preliminary data.</text>
</comment>
<dbReference type="PANTHER" id="PTHR46825:SF9">
    <property type="entry name" value="BETA-LACTAMASE-RELATED DOMAIN-CONTAINING PROTEIN"/>
    <property type="match status" value="1"/>
</dbReference>
<keyword evidence="2" id="KW-0378">Hydrolase</keyword>
<feature type="domain" description="Beta-lactamase-related" evidence="1">
    <location>
        <begin position="7"/>
        <end position="334"/>
    </location>
</feature>
<name>A0AA92V5B9_9BACT</name>
<evidence type="ECO:0000313" key="3">
    <source>
        <dbReference type="Proteomes" id="UP000284562"/>
    </source>
</evidence>
<protein>
    <submittedName>
        <fullName evidence="2">Class A beta-lactamase-related serine hydrolase</fullName>
    </submittedName>
</protein>
<dbReference type="InterPro" id="IPR050491">
    <property type="entry name" value="AmpC-like"/>
</dbReference>
<sequence length="367" mass="42315">MERYLKRWEINGAQLVITRNDSLLYARGFGMADKERGIRMEPNMLMRFASVSKLITAVGIMKLQEMKKLKLNEKVFGEKGILRDTVYNNSIKDKRYYDITVEQLLRHQAGFNNYAGDPVSSTRYIMMQNHLKTPPDHPTLLKILLKRHLGYTPGEGKCYSNLGYMILSMIIEKKSGMKYENFMQKYVLQPAGCYDMHIAGTYLKDRRPNETKYYMHQGSIPVYEYNNSGRLVEKCYGDTDLPRLSGAGAWCGSTAELSRFIASIDGLPHVKDILSKKSIEFMTREQADHQYSIGWNYTPKSNKPWIRTGSLAGTSAIVLKYPDNQCWILITNTSTWKGHGFSNDTMAFFEKLRKKYMANMPKKDLFL</sequence>
<dbReference type="SUPFAM" id="SSF56601">
    <property type="entry name" value="beta-lactamase/transpeptidase-like"/>
    <property type="match status" value="1"/>
</dbReference>
<proteinExistence type="predicted"/>
<organism evidence="2 3">
    <name type="scientific">Segatella copri</name>
    <dbReference type="NCBI Taxonomy" id="165179"/>
    <lineage>
        <taxon>Bacteria</taxon>
        <taxon>Pseudomonadati</taxon>
        <taxon>Bacteroidota</taxon>
        <taxon>Bacteroidia</taxon>
        <taxon>Bacteroidales</taxon>
        <taxon>Prevotellaceae</taxon>
        <taxon>Segatella</taxon>
    </lineage>
</organism>
<accession>A0AA92V5B9</accession>
<dbReference type="Pfam" id="PF00144">
    <property type="entry name" value="Beta-lactamase"/>
    <property type="match status" value="1"/>
</dbReference>
<evidence type="ECO:0000259" key="1">
    <source>
        <dbReference type="Pfam" id="PF00144"/>
    </source>
</evidence>
<dbReference type="PANTHER" id="PTHR46825">
    <property type="entry name" value="D-ALANYL-D-ALANINE-CARBOXYPEPTIDASE/ENDOPEPTIDASE AMPH"/>
    <property type="match status" value="1"/>
</dbReference>
<gene>
    <name evidence="2" type="ORF">DW064_08345</name>
</gene>
<dbReference type="EMBL" id="QRNN01000029">
    <property type="protein sequence ID" value="RHK48314.1"/>
    <property type="molecule type" value="Genomic_DNA"/>
</dbReference>
<reference evidence="2 3" key="1">
    <citation type="submission" date="2018-08" db="EMBL/GenBank/DDBJ databases">
        <title>A genome reference for cultivated species of the human gut microbiota.</title>
        <authorList>
            <person name="Zou Y."/>
            <person name="Xue W."/>
            <person name="Luo G."/>
        </authorList>
    </citation>
    <scope>NUCLEOTIDE SEQUENCE [LARGE SCALE GENOMIC DNA]</scope>
    <source>
        <strain evidence="2 3">AF43-2</strain>
    </source>
</reference>
<dbReference type="Gene3D" id="3.40.710.10">
    <property type="entry name" value="DD-peptidase/beta-lactamase superfamily"/>
    <property type="match status" value="1"/>
</dbReference>